<evidence type="ECO:0000256" key="1">
    <source>
        <dbReference type="SAM" id="Coils"/>
    </source>
</evidence>
<reference evidence="3" key="1">
    <citation type="submission" date="2015-04" db="UniProtKB">
        <authorList>
            <consortium name="EnsemblPlants"/>
        </authorList>
    </citation>
    <scope>IDENTIFICATION</scope>
</reference>
<feature type="region of interest" description="Disordered" evidence="2">
    <location>
        <begin position="1"/>
        <end position="24"/>
    </location>
</feature>
<keyword evidence="4" id="KW-1185">Reference proteome</keyword>
<feature type="coiled-coil region" evidence="1">
    <location>
        <begin position="27"/>
        <end position="89"/>
    </location>
</feature>
<dbReference type="EnsemblPlants" id="OPUNC05G06070.1">
    <property type="protein sequence ID" value="OPUNC05G06070.1"/>
    <property type="gene ID" value="OPUNC05G06070"/>
</dbReference>
<reference evidence="3" key="2">
    <citation type="submission" date="2018-05" db="EMBL/GenBank/DDBJ databases">
        <title>OpunRS2 (Oryza punctata Reference Sequence Version 2).</title>
        <authorList>
            <person name="Zhang J."/>
            <person name="Kudrna D."/>
            <person name="Lee S."/>
            <person name="Talag J."/>
            <person name="Welchert J."/>
            <person name="Wing R.A."/>
        </authorList>
    </citation>
    <scope>NUCLEOTIDE SEQUENCE [LARGE SCALE GENOMIC DNA]</scope>
</reference>
<name>A0A0E0KZK9_ORYPU</name>
<proteinExistence type="predicted"/>
<sequence length="95" mass="10455">MAPRKPASAAATGPDPRRLGCAKGSRARVVAEALKKTKAENKALKTENEKLKTKNEGLIEYYNALEEKMKVLRLELDEAKAVARRATDDATRFLA</sequence>
<dbReference type="Proteomes" id="UP000026962">
    <property type="component" value="Chromosome 5"/>
</dbReference>
<accession>A0A0E0KZK9</accession>
<keyword evidence="1" id="KW-0175">Coiled coil</keyword>
<evidence type="ECO:0000313" key="3">
    <source>
        <dbReference type="EnsemblPlants" id="OPUNC05G06070.1"/>
    </source>
</evidence>
<protein>
    <submittedName>
        <fullName evidence="3">Uncharacterized protein</fullName>
    </submittedName>
</protein>
<evidence type="ECO:0000256" key="2">
    <source>
        <dbReference type="SAM" id="MobiDB-lite"/>
    </source>
</evidence>
<organism evidence="3">
    <name type="scientific">Oryza punctata</name>
    <name type="common">Red rice</name>
    <dbReference type="NCBI Taxonomy" id="4537"/>
    <lineage>
        <taxon>Eukaryota</taxon>
        <taxon>Viridiplantae</taxon>
        <taxon>Streptophyta</taxon>
        <taxon>Embryophyta</taxon>
        <taxon>Tracheophyta</taxon>
        <taxon>Spermatophyta</taxon>
        <taxon>Magnoliopsida</taxon>
        <taxon>Liliopsida</taxon>
        <taxon>Poales</taxon>
        <taxon>Poaceae</taxon>
        <taxon>BOP clade</taxon>
        <taxon>Oryzoideae</taxon>
        <taxon>Oryzeae</taxon>
        <taxon>Oryzinae</taxon>
        <taxon>Oryza</taxon>
    </lineage>
</organism>
<dbReference type="AlphaFoldDB" id="A0A0E0KZK9"/>
<dbReference type="HOGENOM" id="CLU_2376502_0_0_1"/>
<evidence type="ECO:0000313" key="4">
    <source>
        <dbReference type="Proteomes" id="UP000026962"/>
    </source>
</evidence>
<dbReference type="Gramene" id="OPUNC05G06070.1">
    <property type="protein sequence ID" value="OPUNC05G06070.1"/>
    <property type="gene ID" value="OPUNC05G06070"/>
</dbReference>